<gene>
    <name evidence="2" type="ORF">BRAFLDRAFT_72436</name>
</gene>
<protein>
    <submittedName>
        <fullName evidence="2">Uncharacterized protein</fullName>
    </submittedName>
</protein>
<accession>C3Y006</accession>
<proteinExistence type="predicted"/>
<sequence length="173" mass="19013">MSGSHVEEDFPRGGATGNVPRQPHNQSSLSQPLTITSHSWLFHQAENNNFPEKAPVMLFLLISVERASPVITTNVRICQRVLCPFSDVTALMAPDSRQEAPLESLLEGRPLPERPAASACVCRTLERGPLRKQASTLSKHRPFTGTSTLTSGGQEETLLPQTVQFACQRKTRP</sequence>
<feature type="compositionally biased region" description="Basic and acidic residues" evidence="1">
    <location>
        <begin position="1"/>
        <end position="11"/>
    </location>
</feature>
<organism>
    <name type="scientific">Branchiostoma floridae</name>
    <name type="common">Florida lancelet</name>
    <name type="synonym">Amphioxus</name>
    <dbReference type="NCBI Taxonomy" id="7739"/>
    <lineage>
        <taxon>Eukaryota</taxon>
        <taxon>Metazoa</taxon>
        <taxon>Chordata</taxon>
        <taxon>Cephalochordata</taxon>
        <taxon>Leptocardii</taxon>
        <taxon>Amphioxiformes</taxon>
        <taxon>Branchiostomatidae</taxon>
        <taxon>Branchiostoma</taxon>
    </lineage>
</organism>
<feature type="compositionally biased region" description="Polar residues" evidence="1">
    <location>
        <begin position="144"/>
        <end position="155"/>
    </location>
</feature>
<reference evidence="2" key="1">
    <citation type="journal article" date="2008" name="Nature">
        <title>The amphioxus genome and the evolution of the chordate karyotype.</title>
        <authorList>
            <consortium name="US DOE Joint Genome Institute (JGI-PGF)"/>
            <person name="Putnam N.H."/>
            <person name="Butts T."/>
            <person name="Ferrier D.E.K."/>
            <person name="Furlong R.F."/>
            <person name="Hellsten U."/>
            <person name="Kawashima T."/>
            <person name="Robinson-Rechavi M."/>
            <person name="Shoguchi E."/>
            <person name="Terry A."/>
            <person name="Yu J.-K."/>
            <person name="Benito-Gutierrez E.L."/>
            <person name="Dubchak I."/>
            <person name="Garcia-Fernandez J."/>
            <person name="Gibson-Brown J.J."/>
            <person name="Grigoriev I.V."/>
            <person name="Horton A.C."/>
            <person name="de Jong P.J."/>
            <person name="Jurka J."/>
            <person name="Kapitonov V.V."/>
            <person name="Kohara Y."/>
            <person name="Kuroki Y."/>
            <person name="Lindquist E."/>
            <person name="Lucas S."/>
            <person name="Osoegawa K."/>
            <person name="Pennacchio L.A."/>
            <person name="Salamov A.A."/>
            <person name="Satou Y."/>
            <person name="Sauka-Spengler T."/>
            <person name="Schmutz J."/>
            <person name="Shin-I T."/>
            <person name="Toyoda A."/>
            <person name="Bronner-Fraser M."/>
            <person name="Fujiyama A."/>
            <person name="Holland L.Z."/>
            <person name="Holland P.W.H."/>
            <person name="Satoh N."/>
            <person name="Rokhsar D.S."/>
        </authorList>
    </citation>
    <scope>NUCLEOTIDE SEQUENCE [LARGE SCALE GENOMIC DNA]</scope>
    <source>
        <strain evidence="2">S238N-H82</strain>
        <tissue evidence="2">Testes</tissue>
    </source>
</reference>
<dbReference type="EMBL" id="GG666477">
    <property type="protein sequence ID" value="EEN66372.1"/>
    <property type="molecule type" value="Genomic_DNA"/>
</dbReference>
<dbReference type="InParanoid" id="C3Y006"/>
<feature type="region of interest" description="Disordered" evidence="1">
    <location>
        <begin position="133"/>
        <end position="155"/>
    </location>
</feature>
<evidence type="ECO:0000313" key="2">
    <source>
        <dbReference type="EMBL" id="EEN66372.1"/>
    </source>
</evidence>
<feature type="region of interest" description="Disordered" evidence="1">
    <location>
        <begin position="1"/>
        <end position="30"/>
    </location>
</feature>
<name>C3Y006_BRAFL</name>
<evidence type="ECO:0000256" key="1">
    <source>
        <dbReference type="SAM" id="MobiDB-lite"/>
    </source>
</evidence>
<dbReference type="AlphaFoldDB" id="C3Y006"/>